<evidence type="ECO:0000259" key="1">
    <source>
        <dbReference type="Pfam" id="PF02900"/>
    </source>
</evidence>
<accession>A0A6V8P3Z6</accession>
<evidence type="ECO:0000313" key="3">
    <source>
        <dbReference type="Proteomes" id="UP000591948"/>
    </source>
</evidence>
<dbReference type="EMBL" id="BLRY01000015">
    <property type="protein sequence ID" value="GFP27087.1"/>
    <property type="molecule type" value="Genomic_DNA"/>
</dbReference>
<dbReference type="Proteomes" id="UP000591948">
    <property type="component" value="Unassembled WGS sequence"/>
</dbReference>
<proteinExistence type="predicted"/>
<organism evidence="2 3">
    <name type="scientific">Candidatus Hakubella thermalkaliphila</name>
    <dbReference type="NCBI Taxonomy" id="2754717"/>
    <lineage>
        <taxon>Bacteria</taxon>
        <taxon>Bacillati</taxon>
        <taxon>Actinomycetota</taxon>
        <taxon>Actinomycetota incertae sedis</taxon>
        <taxon>Candidatus Hakubellales</taxon>
        <taxon>Candidatus Hakubellaceae</taxon>
        <taxon>Candidatus Hakubella</taxon>
    </lineage>
</organism>
<dbReference type="GO" id="GO:0016702">
    <property type="term" value="F:oxidoreductase activity, acting on single donors with incorporation of molecular oxygen, incorporation of two atoms of oxygen"/>
    <property type="evidence" value="ECO:0007669"/>
    <property type="project" value="UniProtKB-ARBA"/>
</dbReference>
<dbReference type="SUPFAM" id="SSF53213">
    <property type="entry name" value="LigB-like"/>
    <property type="match status" value="1"/>
</dbReference>
<evidence type="ECO:0000313" key="2">
    <source>
        <dbReference type="EMBL" id="GFP27087.1"/>
    </source>
</evidence>
<name>A0A6V8P3Z6_9ACTN</name>
<protein>
    <recommendedName>
        <fullName evidence="1">Extradiol ring-cleavage dioxygenase class III enzyme subunit B domain-containing protein</fullName>
    </recommendedName>
</protein>
<dbReference type="RefSeq" id="WP_176233134.1">
    <property type="nucleotide sequence ID" value="NZ_BLRY01000015.1"/>
</dbReference>
<reference evidence="2 3" key="1">
    <citation type="journal article" date="2020" name="Front. Microbiol.">
        <title>Single-cell genomics of novel Actinobacteria with the Wood-Ljungdahl pathway discovered in a serpentinizing system.</title>
        <authorList>
            <person name="Merino N."/>
            <person name="Kawai M."/>
            <person name="Boyd E.S."/>
            <person name="Colman D.R."/>
            <person name="McGlynn S.E."/>
            <person name="Nealson K.H."/>
            <person name="Kurokawa K."/>
            <person name="Hongoh Y."/>
        </authorList>
    </citation>
    <scope>NUCLEOTIDE SEQUENCE [LARGE SCALE GENOMIC DNA]</scope>
    <source>
        <strain evidence="2 3">S33</strain>
    </source>
</reference>
<sequence>MGGIIRGIIAPHPPIIVPEIGRGEISKVRKTIDSLNLLAEEVQRIKPELMIVISPHSPFFYDSFAINNDQPLYGDFSAFGASHLEFRFDNDLSFVEEVTNAARTHHLEVTPFTSRRTTFGRYGGLDHGVLVPLYYLARNYRSKIVNVSISGLDYKSHQTWGSLLDEVVEKRGERTIFVASGDLSHRLIPGAPAGYSPRGREFDEKIVEIVRSGDLASLTTLDADLIESAGECGLRPLITLHGCLDRKNYQCEFLSYEGPFGVGYLVAQVNTTTSFT</sequence>
<gene>
    <name evidence="2" type="ORF">HKBW3S33_00499</name>
</gene>
<dbReference type="CDD" id="cd07951">
    <property type="entry name" value="ED_3B_N_AMMECR1"/>
    <property type="match status" value="1"/>
</dbReference>
<dbReference type="Gene3D" id="3.40.830.10">
    <property type="entry name" value="LigB-like"/>
    <property type="match status" value="1"/>
</dbReference>
<dbReference type="InterPro" id="IPR004183">
    <property type="entry name" value="Xdiol_dOase_suB"/>
</dbReference>
<comment type="caution">
    <text evidence="2">The sequence shown here is derived from an EMBL/GenBank/DDBJ whole genome shotgun (WGS) entry which is preliminary data.</text>
</comment>
<feature type="domain" description="Extradiol ring-cleavage dioxygenase class III enzyme subunit B" evidence="1">
    <location>
        <begin position="8"/>
        <end position="266"/>
    </location>
</feature>
<dbReference type="GO" id="GO:0008198">
    <property type="term" value="F:ferrous iron binding"/>
    <property type="evidence" value="ECO:0007669"/>
    <property type="project" value="InterPro"/>
</dbReference>
<dbReference type="AlphaFoldDB" id="A0A6V8P3Z6"/>
<keyword evidence="3" id="KW-1185">Reference proteome</keyword>
<dbReference type="Pfam" id="PF02900">
    <property type="entry name" value="LigB"/>
    <property type="match status" value="1"/>
</dbReference>